<protein>
    <recommendedName>
        <fullName evidence="4">DUF5666 domain-containing protein</fullName>
    </recommendedName>
</protein>
<dbReference type="AlphaFoldDB" id="A0A1G7KNP2"/>
<reference evidence="2 3" key="1">
    <citation type="submission" date="2016-10" db="EMBL/GenBank/DDBJ databases">
        <authorList>
            <person name="de Groot N.N."/>
        </authorList>
    </citation>
    <scope>NUCLEOTIDE SEQUENCE [LARGE SCALE GENOMIC DNA]</scope>
    <source>
        <strain evidence="2 3">GAS232</strain>
    </source>
</reference>
<evidence type="ECO:0000256" key="1">
    <source>
        <dbReference type="SAM" id="SignalP"/>
    </source>
</evidence>
<feature type="signal peptide" evidence="1">
    <location>
        <begin position="1"/>
        <end position="26"/>
    </location>
</feature>
<evidence type="ECO:0000313" key="2">
    <source>
        <dbReference type="EMBL" id="SDF38570.1"/>
    </source>
</evidence>
<gene>
    <name evidence="2" type="ORF">SAMN05444167_2245</name>
</gene>
<dbReference type="EMBL" id="LT629690">
    <property type="protein sequence ID" value="SDF38570.1"/>
    <property type="molecule type" value="Genomic_DNA"/>
</dbReference>
<keyword evidence="3" id="KW-1185">Reference proteome</keyword>
<sequence>MKRAIRVACLTAGLMVLGGVLTRSWADDPVKFDLAGPKVDVHVQRGSVTLPIAQVPNLQAGDKLFVKADLPSTQSNHLLLIVAFLRGTTNEPPEDWFHEIDTWDKKTREGTTIVVPEGAEQALMFIAPETGGDFKTLRGAVRGRPGLFIRADAELNEASFEQQRVQRYLDAMKKVDSKDAKVISDQSSKLATTLGLKPNPDCFKQPVSQQVTCLTQGTAPLLLNDGHSMGVTETISSGTAQDLAANASYTPQAGAGLYSAYVGVVMDAIHIVSSLRTAQYQYIPALATPDGTALNLKLNAPVSFINPKSVVVIALPAVQAAKLPPLKVTNTDVVPCLKNPKMVMQIEGAPLVYSTALARDLVLHLNRTGDAMDLPLQADAEQGGLVLAAQSTRRPLDDTSANDAIKLEGKLGSDTDLTITGTITGFWGFDHFQGPTVTLQQVNGKDWKVVGNPQLMAGQDSKLTLTGNGTACVEHIALNPAQGAKDAKDVDVKYEQAKGDGGKPQKNTLALNVSLKNVEPGGYSLGIKQFGDANEERVPLTAYNAEIRLDAIRIHAGDQTAELTGKGLGSVVSLELDGQTFTPTAGSNDATMHLEAKAGVTPKDGEEAKAKLKDGRVLPVKVAASEARPGLTLVSMNATPAQEGGTLPVMLSGKDEIPLHGKLTFVVTTKDAFPSTQKIEVATDKESFKTTLSLAENNLVLQDQHTAIATLDPLKAFGQSAFGPLAIRPITADGTTGDWIRLGVLVRTPEISDVKCTGADAPTCTVDGKNLFLVQTFGAGKDFAKTADVPTGYAQGELAVPTPSDGATLYLKLRDDPNAVAMIKLPSPAHAAASPASAPPAPQLQ</sequence>
<dbReference type="OrthoDB" id="7052005at2"/>
<organism evidence="2 3">
    <name type="scientific">Terriglobus roseus</name>
    <dbReference type="NCBI Taxonomy" id="392734"/>
    <lineage>
        <taxon>Bacteria</taxon>
        <taxon>Pseudomonadati</taxon>
        <taxon>Acidobacteriota</taxon>
        <taxon>Terriglobia</taxon>
        <taxon>Terriglobales</taxon>
        <taxon>Acidobacteriaceae</taxon>
        <taxon>Terriglobus</taxon>
    </lineage>
</organism>
<evidence type="ECO:0008006" key="4">
    <source>
        <dbReference type="Google" id="ProtNLM"/>
    </source>
</evidence>
<accession>A0A1G7KNP2</accession>
<name>A0A1G7KNP2_9BACT</name>
<dbReference type="RefSeq" id="WP_156785095.1">
    <property type="nucleotide sequence ID" value="NZ_LT629690.1"/>
</dbReference>
<proteinExistence type="predicted"/>
<dbReference type="Proteomes" id="UP000182427">
    <property type="component" value="Chromosome I"/>
</dbReference>
<keyword evidence="1" id="KW-0732">Signal</keyword>
<evidence type="ECO:0000313" key="3">
    <source>
        <dbReference type="Proteomes" id="UP000182427"/>
    </source>
</evidence>
<feature type="chain" id="PRO_5009241686" description="DUF5666 domain-containing protein" evidence="1">
    <location>
        <begin position="27"/>
        <end position="845"/>
    </location>
</feature>